<evidence type="ECO:0000313" key="7">
    <source>
        <dbReference type="EMBL" id="SDT98819.1"/>
    </source>
</evidence>
<dbReference type="GO" id="GO:0022904">
    <property type="term" value="P:respiratory electron transport chain"/>
    <property type="evidence" value="ECO:0007669"/>
    <property type="project" value="TreeGrafter"/>
</dbReference>
<dbReference type="Gene3D" id="1.10.45.10">
    <property type="entry name" value="Vanillyl-alcohol Oxidase, Chain A, domain 4"/>
    <property type="match status" value="1"/>
</dbReference>
<reference evidence="8" key="1">
    <citation type="submission" date="2016-10" db="EMBL/GenBank/DDBJ databases">
        <authorList>
            <person name="Varghese N."/>
            <person name="Submissions S."/>
        </authorList>
    </citation>
    <scope>NUCLEOTIDE SEQUENCE [LARGE SCALE GENOMIC DNA]</scope>
    <source>
        <strain evidence="8">DSM 17875</strain>
    </source>
</reference>
<dbReference type="InterPro" id="IPR016171">
    <property type="entry name" value="Vanillyl_alc_oxidase_C-sub2"/>
</dbReference>
<dbReference type="EMBL" id="LT629785">
    <property type="protein sequence ID" value="SDT98819.1"/>
    <property type="molecule type" value="Genomic_DNA"/>
</dbReference>
<dbReference type="GO" id="GO:0071949">
    <property type="term" value="F:FAD binding"/>
    <property type="evidence" value="ECO:0007669"/>
    <property type="project" value="InterPro"/>
</dbReference>
<dbReference type="PANTHER" id="PTHR43716:SF1">
    <property type="entry name" value="D-2-HYDROXYGLUTARATE DEHYDROGENASE, MITOCHONDRIAL"/>
    <property type="match status" value="1"/>
</dbReference>
<dbReference type="SUPFAM" id="SSF56176">
    <property type="entry name" value="FAD-binding/transporter-associated domain-like"/>
    <property type="match status" value="1"/>
</dbReference>
<name>A0A1H2EUT9_9PSED</name>
<dbReference type="RefSeq" id="WP_090193456.1">
    <property type="nucleotide sequence ID" value="NZ_LT629785.1"/>
</dbReference>
<evidence type="ECO:0000313" key="8">
    <source>
        <dbReference type="Proteomes" id="UP000243232"/>
    </source>
</evidence>
<dbReference type="InterPro" id="IPR016167">
    <property type="entry name" value="FAD-bd_PCMH_sub1"/>
</dbReference>
<accession>A0A1H2EUT9</accession>
<dbReference type="Pfam" id="PF02913">
    <property type="entry name" value="FAD-oxidase_C"/>
    <property type="match status" value="1"/>
</dbReference>
<dbReference type="PROSITE" id="PS51387">
    <property type="entry name" value="FAD_PCMH"/>
    <property type="match status" value="1"/>
</dbReference>
<evidence type="ECO:0000256" key="4">
    <source>
        <dbReference type="ARBA" id="ARBA00022827"/>
    </source>
</evidence>
<comment type="similarity">
    <text evidence="2">Belongs to the FAD-binding oxidoreductase/transferase type 4 family.</text>
</comment>
<dbReference type="Gene3D" id="3.30.70.2740">
    <property type="match status" value="1"/>
</dbReference>
<dbReference type="FunFam" id="1.10.45.10:FF:000001">
    <property type="entry name" value="D-lactate dehydrogenase mitochondrial"/>
    <property type="match status" value="1"/>
</dbReference>
<evidence type="ECO:0000256" key="1">
    <source>
        <dbReference type="ARBA" id="ARBA00001974"/>
    </source>
</evidence>
<dbReference type="InterPro" id="IPR006094">
    <property type="entry name" value="Oxid_FAD_bind_N"/>
</dbReference>
<keyword evidence="4" id="KW-0274">FAD</keyword>
<gene>
    <name evidence="7" type="ORF">SAMN05216296_1093</name>
</gene>
<keyword evidence="5" id="KW-0560">Oxidoreductase</keyword>
<dbReference type="InterPro" id="IPR016166">
    <property type="entry name" value="FAD-bd_PCMH"/>
</dbReference>
<proteinExistence type="inferred from homology"/>
<dbReference type="InterPro" id="IPR004113">
    <property type="entry name" value="FAD-bd_oxidored_4_C"/>
</dbReference>
<dbReference type="InterPro" id="IPR016164">
    <property type="entry name" value="FAD-linked_Oxase-like_C"/>
</dbReference>
<dbReference type="InterPro" id="IPR016169">
    <property type="entry name" value="FAD-bd_PCMH_sub2"/>
</dbReference>
<dbReference type="SUPFAM" id="SSF55103">
    <property type="entry name" value="FAD-linked oxidases, C-terminal domain"/>
    <property type="match status" value="1"/>
</dbReference>
<sequence length="458" mass="49495">MGMLEELRALVGDNGVLDAAEVATRSAGIWRPDNLKARALVRPASTAEVSAVLRWCHANRIAVVTQGGLTGLVHGADASSEELILSLERMRSIEQIDPLQRTATVQAGVTLQGLQEAVESHDMSFPLDLGARGTATLGGNAATNAGGNRVIRYGMTRDMVLGLEVVLADGTVLSSMNNLIKNNTGYDLKQLFIGSEGTLGVITRLVLRLREKPTSTNMAFIGVDSFEHLAHLLKHMDKSLGGTLSAFEVMWQDFYRLVSTAPARGKPPIARDYPFYVLVESQGADEQLDTQRFNATMESAFDSGLIVDAAISQSAADCHDFWALRDDVEQVLQHGLPIVFDISLPISEMQQFADNLATALPTAIGEHRLFIFGHLGDGNLHVAVAVRPEQYAAARPKVEKLVYGALQHCSGSVSAEHGIGLEKKPYLPVSRNASELALMRSIKQTLDPLNLLNPGKVL</sequence>
<dbReference type="Gene3D" id="3.30.43.10">
    <property type="entry name" value="Uridine Diphospho-n-acetylenolpyruvylglucosamine Reductase, domain 2"/>
    <property type="match status" value="1"/>
</dbReference>
<dbReference type="GO" id="GO:0016491">
    <property type="term" value="F:oxidoreductase activity"/>
    <property type="evidence" value="ECO:0007669"/>
    <property type="project" value="UniProtKB-KW"/>
</dbReference>
<dbReference type="STRING" id="364197.SAMN05216296_1093"/>
<feature type="domain" description="FAD-binding PCMH-type" evidence="6">
    <location>
        <begin position="33"/>
        <end position="212"/>
    </location>
</feature>
<dbReference type="PANTHER" id="PTHR43716">
    <property type="entry name" value="D-2-HYDROXYGLUTARATE DEHYDROGENASE, MITOCHONDRIAL"/>
    <property type="match status" value="1"/>
</dbReference>
<dbReference type="OrthoDB" id="9811557at2"/>
<protein>
    <submittedName>
        <fullName evidence="7">FAD/FMN-containing dehydrogenase</fullName>
    </submittedName>
</protein>
<comment type="cofactor">
    <cofactor evidence="1">
        <name>FAD</name>
        <dbReference type="ChEBI" id="CHEBI:57692"/>
    </cofactor>
</comment>
<dbReference type="AlphaFoldDB" id="A0A1H2EUT9"/>
<keyword evidence="8" id="KW-1185">Reference proteome</keyword>
<keyword evidence="3" id="KW-0285">Flavoprotein</keyword>
<dbReference type="Pfam" id="PF01565">
    <property type="entry name" value="FAD_binding_4"/>
    <property type="match status" value="1"/>
</dbReference>
<dbReference type="Gene3D" id="3.30.465.10">
    <property type="match status" value="1"/>
</dbReference>
<evidence type="ECO:0000256" key="3">
    <source>
        <dbReference type="ARBA" id="ARBA00022630"/>
    </source>
</evidence>
<dbReference type="InterPro" id="IPR051264">
    <property type="entry name" value="FAD-oxidored/transferase_4"/>
</dbReference>
<organism evidence="7 8">
    <name type="scientific">Pseudomonas pohangensis</name>
    <dbReference type="NCBI Taxonomy" id="364197"/>
    <lineage>
        <taxon>Bacteria</taxon>
        <taxon>Pseudomonadati</taxon>
        <taxon>Pseudomonadota</taxon>
        <taxon>Gammaproteobacteria</taxon>
        <taxon>Pseudomonadales</taxon>
        <taxon>Pseudomonadaceae</taxon>
        <taxon>Pseudomonas</taxon>
    </lineage>
</organism>
<dbReference type="Proteomes" id="UP000243232">
    <property type="component" value="Chromosome I"/>
</dbReference>
<dbReference type="InterPro" id="IPR036318">
    <property type="entry name" value="FAD-bd_PCMH-like_sf"/>
</dbReference>
<evidence type="ECO:0000256" key="5">
    <source>
        <dbReference type="ARBA" id="ARBA00023002"/>
    </source>
</evidence>
<dbReference type="Gene3D" id="3.30.70.2190">
    <property type="match status" value="1"/>
</dbReference>
<evidence type="ECO:0000259" key="6">
    <source>
        <dbReference type="PROSITE" id="PS51387"/>
    </source>
</evidence>
<evidence type="ECO:0000256" key="2">
    <source>
        <dbReference type="ARBA" id="ARBA00008000"/>
    </source>
</evidence>